<accession>A0A2T0MHC4</accession>
<dbReference type="EMBL" id="PVYX01000001">
    <property type="protein sequence ID" value="PRX56977.1"/>
    <property type="molecule type" value="Genomic_DNA"/>
</dbReference>
<name>A0A2T0MHC4_9FLAO</name>
<organism evidence="2 3">
    <name type="scientific">Flagellimonas meridianipacifica</name>
    <dbReference type="NCBI Taxonomy" id="1080225"/>
    <lineage>
        <taxon>Bacteria</taxon>
        <taxon>Pseudomonadati</taxon>
        <taxon>Bacteroidota</taxon>
        <taxon>Flavobacteriia</taxon>
        <taxon>Flavobacteriales</taxon>
        <taxon>Flavobacteriaceae</taxon>
        <taxon>Flagellimonas</taxon>
    </lineage>
</organism>
<dbReference type="Proteomes" id="UP000237640">
    <property type="component" value="Unassembled WGS sequence"/>
</dbReference>
<dbReference type="AlphaFoldDB" id="A0A2T0MHC4"/>
<dbReference type="InterPro" id="IPR032820">
    <property type="entry name" value="ATPase_put"/>
</dbReference>
<sequence>MNPQKSPKKDDKDYLRKGARLSGMALQMGLTIYLGNLLGKWIDSKYTTDFAETLFTLLAIALAMYAMIRQVTQLNK</sequence>
<gene>
    <name evidence="2" type="ORF">CLV81_0978</name>
</gene>
<dbReference type="OrthoDB" id="9798708at2"/>
<dbReference type="Pfam" id="PF09527">
    <property type="entry name" value="ATPase_gene1"/>
    <property type="match status" value="1"/>
</dbReference>
<protein>
    <submittedName>
        <fullName evidence="2">Putative F0F1-ATPase subunit (Ca2+/Mg2+ transporter)</fullName>
    </submittedName>
</protein>
<dbReference type="RefSeq" id="WP_106143905.1">
    <property type="nucleotide sequence ID" value="NZ_PVYX01000001.1"/>
</dbReference>
<keyword evidence="3" id="KW-1185">Reference proteome</keyword>
<feature type="transmembrane region" description="Helical" evidence="1">
    <location>
        <begin position="21"/>
        <end position="38"/>
    </location>
</feature>
<feature type="transmembrane region" description="Helical" evidence="1">
    <location>
        <begin position="50"/>
        <end position="68"/>
    </location>
</feature>
<proteinExistence type="predicted"/>
<evidence type="ECO:0000256" key="1">
    <source>
        <dbReference type="SAM" id="Phobius"/>
    </source>
</evidence>
<keyword evidence="1" id="KW-0812">Transmembrane</keyword>
<keyword evidence="1" id="KW-1133">Transmembrane helix</keyword>
<reference evidence="2 3" key="1">
    <citation type="submission" date="2018-03" db="EMBL/GenBank/DDBJ databases">
        <title>Genomic Encyclopedia of Archaeal and Bacterial Type Strains, Phase II (KMG-II): from individual species to whole genera.</title>
        <authorList>
            <person name="Goeker M."/>
        </authorList>
    </citation>
    <scope>NUCLEOTIDE SEQUENCE [LARGE SCALE GENOMIC DNA]</scope>
    <source>
        <strain evidence="2 3">DSM 25027</strain>
    </source>
</reference>
<comment type="caution">
    <text evidence="2">The sequence shown here is derived from an EMBL/GenBank/DDBJ whole genome shotgun (WGS) entry which is preliminary data.</text>
</comment>
<evidence type="ECO:0000313" key="2">
    <source>
        <dbReference type="EMBL" id="PRX56977.1"/>
    </source>
</evidence>
<evidence type="ECO:0000313" key="3">
    <source>
        <dbReference type="Proteomes" id="UP000237640"/>
    </source>
</evidence>
<keyword evidence="1" id="KW-0472">Membrane</keyword>